<dbReference type="InterPro" id="IPR005607">
    <property type="entry name" value="BSD_dom"/>
</dbReference>
<name>A0A9P3GH34_9APHY</name>
<dbReference type="InterPro" id="IPR013876">
    <property type="entry name" value="TFIIH_BTF_p62_N"/>
</dbReference>
<keyword evidence="6" id="KW-0539">Nucleus</keyword>
<evidence type="ECO:0000313" key="9">
    <source>
        <dbReference type="EMBL" id="GJE95497.1"/>
    </source>
</evidence>
<dbReference type="Pfam" id="PF03909">
    <property type="entry name" value="BSD"/>
    <property type="match status" value="1"/>
</dbReference>
<feature type="compositionally biased region" description="Polar residues" evidence="7">
    <location>
        <begin position="145"/>
        <end position="156"/>
    </location>
</feature>
<feature type="domain" description="BSD" evidence="8">
    <location>
        <begin position="237"/>
        <end position="278"/>
    </location>
</feature>
<dbReference type="Gene3D" id="6.10.140.1200">
    <property type="match status" value="1"/>
</dbReference>
<dbReference type="PROSITE" id="PS50858">
    <property type="entry name" value="BSD"/>
    <property type="match status" value="2"/>
</dbReference>
<evidence type="ECO:0000256" key="6">
    <source>
        <dbReference type="ARBA" id="ARBA00023242"/>
    </source>
</evidence>
<keyword evidence="4" id="KW-0805">Transcription regulation</keyword>
<dbReference type="Gene3D" id="2.30.29.30">
    <property type="entry name" value="Pleckstrin-homology domain (PH domain)/Phosphotyrosine-binding domain (PTB)"/>
    <property type="match status" value="1"/>
</dbReference>
<evidence type="ECO:0000259" key="8">
    <source>
        <dbReference type="PROSITE" id="PS50858"/>
    </source>
</evidence>
<dbReference type="AlphaFoldDB" id="A0A9P3GH34"/>
<evidence type="ECO:0000256" key="5">
    <source>
        <dbReference type="ARBA" id="ARBA00023163"/>
    </source>
</evidence>
<sequence length="593" mass="65851">MPSTTLAAKASYKKLPGTLELTPTHLQWTQDGKKAPSIKVPHSDAASLFCSKEGAAQVRLKLGLVSDEAGHNFTFLAPQAVAVVERERFKTELTNIISVNRRGVNASGSVPPPVTPISAPSPGNVASPRPPLLSRPSTSRAASVASESRTPGTPTSDPAGDFQLRIRVLLSNPDLAALHRELVMSRQITEDEFWEGRQHILQAQRAQESQRRGKPGQLVDPRPQSVDGEIKIVITPQLKLDIFDEYPVVKKAFEENVDKNMTEPAFWHRYFQSKLFNSHRASIRSAATQHVVKDDPIFDKYLEKEDDELEPRRLREDRVDIFIDLGATLEDHVETGNERDITMQAGKQRAVLPLIRKFNEHSGRLLDSVLGDTPNKRRRIEGSVEERYAQLDLEDLHDNQSSSGITLANLDSQRYFEGRSNQTSDSTITISAKAAVQEAKASLQGWSTNLSQLKVDRKAGGAALEEMTQNVAARLEVKMRKEDIPEHLYRQMAATQTATNEFLRQFWLAIYPPPADFPTAGAPNAAQKAAKAAKMVGYLERTHEKVEGLRQGAHSLGVDPNKIYTAMKPVLDAAEKAMAFWRQRNAAKPPPPR</sequence>
<keyword evidence="5" id="KW-0804">Transcription</keyword>
<evidence type="ECO:0000313" key="10">
    <source>
        <dbReference type="Proteomes" id="UP000703269"/>
    </source>
</evidence>
<evidence type="ECO:0000256" key="2">
    <source>
        <dbReference type="ARBA" id="ARBA00009448"/>
    </source>
</evidence>
<dbReference type="EMBL" id="BPQB01000049">
    <property type="protein sequence ID" value="GJE95497.1"/>
    <property type="molecule type" value="Genomic_DNA"/>
</dbReference>
<proteinExistence type="inferred from homology"/>
<evidence type="ECO:0000256" key="4">
    <source>
        <dbReference type="ARBA" id="ARBA00023015"/>
    </source>
</evidence>
<dbReference type="SMART" id="SM00751">
    <property type="entry name" value="BSD"/>
    <property type="match status" value="1"/>
</dbReference>
<feature type="region of interest" description="Disordered" evidence="7">
    <location>
        <begin position="103"/>
        <end position="160"/>
    </location>
</feature>
<keyword evidence="10" id="KW-1185">Reference proteome</keyword>
<dbReference type="InterPro" id="IPR035925">
    <property type="entry name" value="BSD_dom_sf"/>
</dbReference>
<dbReference type="InterPro" id="IPR027079">
    <property type="entry name" value="Tfb1/GTF2H1"/>
</dbReference>
<dbReference type="GO" id="GO:0000439">
    <property type="term" value="C:transcription factor TFIIH core complex"/>
    <property type="evidence" value="ECO:0007669"/>
    <property type="project" value="InterPro"/>
</dbReference>
<dbReference type="InterPro" id="IPR011993">
    <property type="entry name" value="PH-like_dom_sf"/>
</dbReference>
<keyword evidence="3" id="KW-0677">Repeat</keyword>
<comment type="subcellular location">
    <subcellularLocation>
        <location evidence="1">Nucleus</location>
    </subcellularLocation>
</comment>
<evidence type="ECO:0000256" key="7">
    <source>
        <dbReference type="SAM" id="MobiDB-lite"/>
    </source>
</evidence>
<comment type="similarity">
    <text evidence="2">Belongs to the TFB1 family.</text>
</comment>
<dbReference type="Pfam" id="PF08567">
    <property type="entry name" value="PH_TFIIH"/>
    <property type="match status" value="1"/>
</dbReference>
<gene>
    <name evidence="9" type="ORF">PsYK624_116820</name>
</gene>
<dbReference type="SUPFAM" id="SSF140383">
    <property type="entry name" value="BSD domain-like"/>
    <property type="match status" value="1"/>
</dbReference>
<dbReference type="CDD" id="cd13229">
    <property type="entry name" value="PH_TFIIH"/>
    <property type="match status" value="1"/>
</dbReference>
<dbReference type="SUPFAM" id="SSF50729">
    <property type="entry name" value="PH domain-like"/>
    <property type="match status" value="1"/>
</dbReference>
<dbReference type="PANTHER" id="PTHR12856">
    <property type="entry name" value="TRANSCRIPTION INITIATION FACTOR IIH-RELATED"/>
    <property type="match status" value="1"/>
</dbReference>
<feature type="domain" description="BSD" evidence="8">
    <location>
        <begin position="163"/>
        <end position="205"/>
    </location>
</feature>
<dbReference type="GO" id="GO:0006351">
    <property type="term" value="P:DNA-templated transcription"/>
    <property type="evidence" value="ECO:0007669"/>
    <property type="project" value="InterPro"/>
</dbReference>
<evidence type="ECO:0000256" key="1">
    <source>
        <dbReference type="ARBA" id="ARBA00004123"/>
    </source>
</evidence>
<organism evidence="9 10">
    <name type="scientific">Phanerochaete sordida</name>
    <dbReference type="NCBI Taxonomy" id="48140"/>
    <lineage>
        <taxon>Eukaryota</taxon>
        <taxon>Fungi</taxon>
        <taxon>Dikarya</taxon>
        <taxon>Basidiomycota</taxon>
        <taxon>Agaricomycotina</taxon>
        <taxon>Agaricomycetes</taxon>
        <taxon>Polyporales</taxon>
        <taxon>Phanerochaetaceae</taxon>
        <taxon>Phanerochaete</taxon>
    </lineage>
</organism>
<dbReference type="Proteomes" id="UP000703269">
    <property type="component" value="Unassembled WGS sequence"/>
</dbReference>
<dbReference type="OrthoDB" id="360521at2759"/>
<comment type="caution">
    <text evidence="9">The sequence shown here is derived from an EMBL/GenBank/DDBJ whole genome shotgun (WGS) entry which is preliminary data.</text>
</comment>
<accession>A0A9P3GH34</accession>
<protein>
    <submittedName>
        <fullName evidence="9">RNA polymerase II transcription factor B subunit 1</fullName>
    </submittedName>
</protein>
<evidence type="ECO:0000256" key="3">
    <source>
        <dbReference type="ARBA" id="ARBA00022737"/>
    </source>
</evidence>
<reference evidence="9 10" key="1">
    <citation type="submission" date="2021-08" db="EMBL/GenBank/DDBJ databases">
        <title>Draft Genome Sequence of Phanerochaete sordida strain YK-624.</title>
        <authorList>
            <person name="Mori T."/>
            <person name="Dohra H."/>
            <person name="Suzuki T."/>
            <person name="Kawagishi H."/>
            <person name="Hirai H."/>
        </authorList>
    </citation>
    <scope>NUCLEOTIDE SEQUENCE [LARGE SCALE GENOMIC DNA]</scope>
    <source>
        <strain evidence="9 10">YK-624</strain>
    </source>
</reference>
<dbReference type="GO" id="GO:0006289">
    <property type="term" value="P:nucleotide-excision repair"/>
    <property type="evidence" value="ECO:0007669"/>
    <property type="project" value="InterPro"/>
</dbReference>